<organism evidence="1">
    <name type="scientific">Trypanosoma vivax (strain Y486)</name>
    <dbReference type="NCBI Taxonomy" id="1055687"/>
    <lineage>
        <taxon>Eukaryota</taxon>
        <taxon>Discoba</taxon>
        <taxon>Euglenozoa</taxon>
        <taxon>Kinetoplastea</taxon>
        <taxon>Metakinetoplastina</taxon>
        <taxon>Trypanosomatida</taxon>
        <taxon>Trypanosomatidae</taxon>
        <taxon>Trypanosoma</taxon>
        <taxon>Duttonella</taxon>
    </lineage>
</organism>
<reference evidence="1" key="1">
    <citation type="journal article" date="2012" name="Proc. Natl. Acad. Sci. U.S.A.">
        <title>Antigenic diversity is generated by distinct evolutionary mechanisms in African trypanosome species.</title>
        <authorList>
            <person name="Jackson A.P."/>
            <person name="Berry A."/>
            <person name="Aslett M."/>
            <person name="Allison H.C."/>
            <person name="Burton P."/>
            <person name="Vavrova-Anderson J."/>
            <person name="Brown R."/>
            <person name="Browne H."/>
            <person name="Corton N."/>
            <person name="Hauser H."/>
            <person name="Gamble J."/>
            <person name="Gilderthorp R."/>
            <person name="Marcello L."/>
            <person name="McQuillan J."/>
            <person name="Otto T.D."/>
            <person name="Quail M.A."/>
            <person name="Sanders M.J."/>
            <person name="van Tonder A."/>
            <person name="Ginger M.L."/>
            <person name="Field M.C."/>
            <person name="Barry J.D."/>
            <person name="Hertz-Fowler C."/>
            <person name="Berriman M."/>
        </authorList>
    </citation>
    <scope>NUCLEOTIDE SEQUENCE</scope>
    <source>
        <strain evidence="1">Y486</strain>
    </source>
</reference>
<dbReference type="EMBL" id="HE573027">
    <property type="protein sequence ID" value="CCC53506.1"/>
    <property type="molecule type" value="Genomic_DNA"/>
</dbReference>
<dbReference type="InterPro" id="IPR032675">
    <property type="entry name" value="LRR_dom_sf"/>
</dbReference>
<name>G0UCF4_TRYVY</name>
<sequence>MEAACPPNDMVSVQMGSEGNASSPFVLASCSPSPVDDVQGAELGSFCLRNIYARSCKDVGIKPNEHIMQQLSPVAGSDWIQKMRVLDFSITYLGGKGCAALAPVIALCTATTHILLRGVGLTADSAMPLLAVFRSHPSLTWLDLSRNRLNDDVGRRILATLFDNQNIRFILLNDSGISPPLLNKIERQLSRRLNDTAEYVDCSATQTDVVCGLDTASVASGAGSGVDGCMFRVPNMVAAGLSEIRRQLHRNYASIAQIYDYFTAPGTTTSEGGSTYEELSDMEASVNGTQTAAHSRAGGCSWRGFFEGLRSLGVQSVSKSIASSVSFANACGICSIDTILYGKLLQFLRPHVALRSCAQPPNAATINARAGGTTRATDNVVPSTGKCNPLECDDAAHEVTPVPSEEATTRLAAVTEVTCDSTPQISDLNGGWATSSSSETEGSLEERFKLACPLASRRQQYVVDRLYDLRSVIRDALEGHHEKSRMAPLQACVECVVRALGDSNRDVIEDVFEPWRTNEDGLSFVNINGLLGSLCVPAAENGTAPPFTFDEEKEMWQEVRIEELQEAISHW</sequence>
<evidence type="ECO:0000313" key="1">
    <source>
        <dbReference type="EMBL" id="CCC53506.1"/>
    </source>
</evidence>
<dbReference type="AlphaFoldDB" id="G0UCF4"/>
<gene>
    <name evidence="1" type="ORF">TVY486_1109900</name>
</gene>
<dbReference type="Gene3D" id="3.80.10.10">
    <property type="entry name" value="Ribonuclease Inhibitor"/>
    <property type="match status" value="1"/>
</dbReference>
<proteinExistence type="predicted"/>
<protein>
    <submittedName>
        <fullName evidence="1">Uncharacterized protein</fullName>
    </submittedName>
</protein>
<dbReference type="SUPFAM" id="SSF52047">
    <property type="entry name" value="RNI-like"/>
    <property type="match status" value="1"/>
</dbReference>
<accession>G0UCF4</accession>